<feature type="compositionally biased region" description="Polar residues" evidence="1">
    <location>
        <begin position="73"/>
        <end position="83"/>
    </location>
</feature>
<accession>A0A915Q728</accession>
<feature type="compositionally biased region" description="Low complexity" evidence="1">
    <location>
        <begin position="386"/>
        <end position="395"/>
    </location>
</feature>
<evidence type="ECO:0000313" key="3">
    <source>
        <dbReference type="WBParaSite" id="sdigi.contig745.g9660.t1"/>
    </source>
</evidence>
<dbReference type="Proteomes" id="UP000887581">
    <property type="component" value="Unplaced"/>
</dbReference>
<feature type="region of interest" description="Disordered" evidence="1">
    <location>
        <begin position="1"/>
        <end position="94"/>
    </location>
</feature>
<keyword evidence="2" id="KW-1185">Reference proteome</keyword>
<dbReference type="WBParaSite" id="sdigi.contig745.g9660.t1">
    <property type="protein sequence ID" value="sdigi.contig745.g9660.t1"/>
    <property type="gene ID" value="sdigi.contig745.g9660"/>
</dbReference>
<feature type="region of interest" description="Disordered" evidence="1">
    <location>
        <begin position="386"/>
        <end position="405"/>
    </location>
</feature>
<sequence>MKPPSTTAVGFNPFLTGDTSDSSIPPASTQWPTTNEEQQQQQQWPGKTSEDAAPSPQWTPSVPRTNLEGALPTDTSWAKNGESSESDEPVGATATDVVSCDVSQQPSEMVNSALRNPFGAMQQNAQALHTAGVSATVITPQQSDMPTFGAPPSGASSENASPIHFGINTQTAPPPPPPPPPAMMPNQNLTIYEQTPFSRMDGSYTSSPVIPRLLHQQAAAAHAGVQNISGGNRIICLLLCTHSKLFIKRFGTGTANLNAYGAQQLPSLPPSASTQAGKFTGGDLDSALSSLADNLSVSGKGTTNQGKPVQWNNQGGVRPAGGAHPVAQPQYGAIPPQQWPPMGLYAPQPGIYAQQPMIGMYAQPGYNPQMQQAAAPVYGIAPGQTATQAGQTQQVAPPPPHRPFM</sequence>
<proteinExistence type="predicted"/>
<reference evidence="3" key="1">
    <citation type="submission" date="2022-11" db="UniProtKB">
        <authorList>
            <consortium name="WormBaseParasite"/>
        </authorList>
    </citation>
    <scope>IDENTIFICATION</scope>
</reference>
<feature type="compositionally biased region" description="Pro residues" evidence="1">
    <location>
        <begin position="396"/>
        <end position="405"/>
    </location>
</feature>
<organism evidence="2 3">
    <name type="scientific">Setaria digitata</name>
    <dbReference type="NCBI Taxonomy" id="48799"/>
    <lineage>
        <taxon>Eukaryota</taxon>
        <taxon>Metazoa</taxon>
        <taxon>Ecdysozoa</taxon>
        <taxon>Nematoda</taxon>
        <taxon>Chromadorea</taxon>
        <taxon>Rhabditida</taxon>
        <taxon>Spirurina</taxon>
        <taxon>Spiruromorpha</taxon>
        <taxon>Filarioidea</taxon>
        <taxon>Setariidae</taxon>
        <taxon>Setaria</taxon>
    </lineage>
</organism>
<evidence type="ECO:0000313" key="2">
    <source>
        <dbReference type="Proteomes" id="UP000887581"/>
    </source>
</evidence>
<name>A0A915Q728_9BILA</name>
<dbReference type="AlphaFoldDB" id="A0A915Q728"/>
<feature type="compositionally biased region" description="Polar residues" evidence="1">
    <location>
        <begin position="17"/>
        <end position="37"/>
    </location>
</feature>
<protein>
    <submittedName>
        <fullName evidence="3">Uncharacterized protein</fullName>
    </submittedName>
</protein>
<evidence type="ECO:0000256" key="1">
    <source>
        <dbReference type="SAM" id="MobiDB-lite"/>
    </source>
</evidence>